<sequence length="22" mass="2310">MACRACGVIGKCIHRSGLGYTL</sequence>
<evidence type="ECO:0000313" key="1">
    <source>
        <dbReference type="EMBL" id="JAH46958.1"/>
    </source>
</evidence>
<reference evidence="1" key="2">
    <citation type="journal article" date="2015" name="Fish Shellfish Immunol.">
        <title>Early steps in the European eel (Anguilla anguilla)-Vibrio vulnificus interaction in the gills: Role of the RtxA13 toxin.</title>
        <authorList>
            <person name="Callol A."/>
            <person name="Pajuelo D."/>
            <person name="Ebbesson L."/>
            <person name="Teles M."/>
            <person name="MacKenzie S."/>
            <person name="Amaro C."/>
        </authorList>
    </citation>
    <scope>NUCLEOTIDE SEQUENCE</scope>
</reference>
<organism evidence="1">
    <name type="scientific">Anguilla anguilla</name>
    <name type="common">European freshwater eel</name>
    <name type="synonym">Muraena anguilla</name>
    <dbReference type="NCBI Taxonomy" id="7936"/>
    <lineage>
        <taxon>Eukaryota</taxon>
        <taxon>Metazoa</taxon>
        <taxon>Chordata</taxon>
        <taxon>Craniata</taxon>
        <taxon>Vertebrata</taxon>
        <taxon>Euteleostomi</taxon>
        <taxon>Actinopterygii</taxon>
        <taxon>Neopterygii</taxon>
        <taxon>Teleostei</taxon>
        <taxon>Anguilliformes</taxon>
        <taxon>Anguillidae</taxon>
        <taxon>Anguilla</taxon>
    </lineage>
</organism>
<protein>
    <submittedName>
        <fullName evidence="1">Uncharacterized protein</fullName>
    </submittedName>
</protein>
<dbReference type="AlphaFoldDB" id="A0A0E9T2P6"/>
<proteinExistence type="predicted"/>
<dbReference type="EMBL" id="GBXM01061619">
    <property type="protein sequence ID" value="JAH46958.1"/>
    <property type="molecule type" value="Transcribed_RNA"/>
</dbReference>
<reference evidence="1" key="1">
    <citation type="submission" date="2014-11" db="EMBL/GenBank/DDBJ databases">
        <authorList>
            <person name="Amaro Gonzalez C."/>
        </authorList>
    </citation>
    <scope>NUCLEOTIDE SEQUENCE</scope>
</reference>
<accession>A0A0E9T2P6</accession>
<name>A0A0E9T2P6_ANGAN</name>